<organism evidence="13 14">
    <name type="scientific">Candidatus Staskawiczbacteria bacterium RIFCSPHIGHO2_01_FULL_41_41</name>
    <dbReference type="NCBI Taxonomy" id="1802203"/>
    <lineage>
        <taxon>Bacteria</taxon>
        <taxon>Candidatus Staskawicziibacteriota</taxon>
    </lineage>
</organism>
<protein>
    <recommendedName>
        <fullName evidence="15">CDP-diacylglycerol--glycerol-3-phosphate 3-phosphatidyltransferase</fullName>
    </recommendedName>
</protein>
<keyword evidence="3" id="KW-0444">Lipid biosynthesis</keyword>
<evidence type="ECO:0000256" key="5">
    <source>
        <dbReference type="ARBA" id="ARBA00022692"/>
    </source>
</evidence>
<dbReference type="InterPro" id="IPR050324">
    <property type="entry name" value="CDP-alcohol_PTase-I"/>
</dbReference>
<evidence type="ECO:0000256" key="12">
    <source>
        <dbReference type="SAM" id="Phobius"/>
    </source>
</evidence>
<dbReference type="InterPro" id="IPR043130">
    <property type="entry name" value="CDP-OH_PTrfase_TM_dom"/>
</dbReference>
<evidence type="ECO:0000256" key="8">
    <source>
        <dbReference type="ARBA" id="ARBA00023136"/>
    </source>
</evidence>
<keyword evidence="10" id="KW-1208">Phospholipid metabolism</keyword>
<dbReference type="AlphaFoldDB" id="A0A1G2HTX9"/>
<dbReference type="PANTHER" id="PTHR14269">
    <property type="entry name" value="CDP-DIACYLGLYCEROL--GLYCEROL-3-PHOSPHATE 3-PHOSPHATIDYLTRANSFERASE-RELATED"/>
    <property type="match status" value="1"/>
</dbReference>
<dbReference type="PROSITE" id="PS00379">
    <property type="entry name" value="CDP_ALCOHOL_P_TRANSF"/>
    <property type="match status" value="1"/>
</dbReference>
<gene>
    <name evidence="13" type="ORF">A2822_03035</name>
</gene>
<dbReference type="Gene3D" id="1.20.120.1760">
    <property type="match status" value="1"/>
</dbReference>
<keyword evidence="6 12" id="KW-1133">Transmembrane helix</keyword>
<sequence>MIDVFYPIKKYFTTLPFLAMPLAITIKARKGLDHAVLTLGKSVDDLEILLESANKQKDRLVFDFIKTRWPRHITPNHLTVARMFIGMLLGFLLFNFKHDSALLILPLFFTGALTDLLDGVVARGFHKETVFGQIFDPIADRALLIPIFFYSLVSYNRPLFFFIIVLEIVNALISVFSMGKNISFGPNIFGKTKMVLQSVVFIGILLLWPREPNLFFIGLLWLSLIFMAISIIFKLITITVYYETGSHKNLQYPFGQKRIIKAD</sequence>
<dbReference type="InterPro" id="IPR048254">
    <property type="entry name" value="CDP_ALCOHOL_P_TRANSF_CS"/>
</dbReference>
<feature type="transmembrane region" description="Helical" evidence="12">
    <location>
        <begin position="159"/>
        <end position="176"/>
    </location>
</feature>
<feature type="transmembrane region" description="Helical" evidence="12">
    <location>
        <begin position="214"/>
        <end position="242"/>
    </location>
</feature>
<evidence type="ECO:0000256" key="11">
    <source>
        <dbReference type="RuleBase" id="RU003750"/>
    </source>
</evidence>
<evidence type="ECO:0000256" key="6">
    <source>
        <dbReference type="ARBA" id="ARBA00022989"/>
    </source>
</evidence>
<comment type="caution">
    <text evidence="13">The sequence shown here is derived from an EMBL/GenBank/DDBJ whole genome shotgun (WGS) entry which is preliminary data.</text>
</comment>
<keyword evidence="9" id="KW-0594">Phospholipid biosynthesis</keyword>
<evidence type="ECO:0000313" key="14">
    <source>
        <dbReference type="Proteomes" id="UP000178774"/>
    </source>
</evidence>
<dbReference type="InterPro" id="IPR000462">
    <property type="entry name" value="CDP-OH_P_trans"/>
</dbReference>
<keyword evidence="7" id="KW-0443">Lipid metabolism</keyword>
<evidence type="ECO:0000256" key="4">
    <source>
        <dbReference type="ARBA" id="ARBA00022679"/>
    </source>
</evidence>
<dbReference type="GO" id="GO:0046474">
    <property type="term" value="P:glycerophospholipid biosynthetic process"/>
    <property type="evidence" value="ECO:0007669"/>
    <property type="project" value="TreeGrafter"/>
</dbReference>
<proteinExistence type="inferred from homology"/>
<dbReference type="PANTHER" id="PTHR14269:SF11">
    <property type="entry name" value="CDP-DIACYLGLYCEROL--GLYCEROL-3-PHOSPHATE 3-PHOSPHATIDYLTRANSFERASE"/>
    <property type="match status" value="1"/>
</dbReference>
<evidence type="ECO:0000256" key="9">
    <source>
        <dbReference type="ARBA" id="ARBA00023209"/>
    </source>
</evidence>
<name>A0A1G2HTX9_9BACT</name>
<evidence type="ECO:0000256" key="2">
    <source>
        <dbReference type="ARBA" id="ARBA00010441"/>
    </source>
</evidence>
<reference evidence="13 14" key="1">
    <citation type="journal article" date="2016" name="Nat. Commun.">
        <title>Thousands of microbial genomes shed light on interconnected biogeochemical processes in an aquifer system.</title>
        <authorList>
            <person name="Anantharaman K."/>
            <person name="Brown C.T."/>
            <person name="Hug L.A."/>
            <person name="Sharon I."/>
            <person name="Castelle C.J."/>
            <person name="Probst A.J."/>
            <person name="Thomas B.C."/>
            <person name="Singh A."/>
            <person name="Wilkins M.J."/>
            <person name="Karaoz U."/>
            <person name="Brodie E.L."/>
            <person name="Williams K.H."/>
            <person name="Hubbard S.S."/>
            <person name="Banfield J.F."/>
        </authorList>
    </citation>
    <scope>NUCLEOTIDE SEQUENCE [LARGE SCALE GENOMIC DNA]</scope>
</reference>
<keyword evidence="5 12" id="KW-0812">Transmembrane</keyword>
<dbReference type="GO" id="GO:0016020">
    <property type="term" value="C:membrane"/>
    <property type="evidence" value="ECO:0007669"/>
    <property type="project" value="UniProtKB-SubCell"/>
</dbReference>
<evidence type="ECO:0000256" key="1">
    <source>
        <dbReference type="ARBA" id="ARBA00004141"/>
    </source>
</evidence>
<comment type="subcellular location">
    <subcellularLocation>
        <location evidence="1">Membrane</location>
        <topology evidence="1">Multi-pass membrane protein</topology>
    </subcellularLocation>
</comment>
<feature type="transmembrane region" description="Helical" evidence="12">
    <location>
        <begin position="78"/>
        <end position="96"/>
    </location>
</feature>
<keyword evidence="4 11" id="KW-0808">Transferase</keyword>
<evidence type="ECO:0000256" key="10">
    <source>
        <dbReference type="ARBA" id="ARBA00023264"/>
    </source>
</evidence>
<dbReference type="EMBL" id="MHOP01000011">
    <property type="protein sequence ID" value="OGZ65996.1"/>
    <property type="molecule type" value="Genomic_DNA"/>
</dbReference>
<evidence type="ECO:0008006" key="15">
    <source>
        <dbReference type="Google" id="ProtNLM"/>
    </source>
</evidence>
<dbReference type="Pfam" id="PF01066">
    <property type="entry name" value="CDP-OH_P_transf"/>
    <property type="match status" value="1"/>
</dbReference>
<accession>A0A1G2HTX9</accession>
<evidence type="ECO:0000313" key="13">
    <source>
        <dbReference type="EMBL" id="OGZ65996.1"/>
    </source>
</evidence>
<keyword evidence="8 12" id="KW-0472">Membrane</keyword>
<evidence type="ECO:0000256" key="3">
    <source>
        <dbReference type="ARBA" id="ARBA00022516"/>
    </source>
</evidence>
<dbReference type="GO" id="GO:0016780">
    <property type="term" value="F:phosphotransferase activity, for other substituted phosphate groups"/>
    <property type="evidence" value="ECO:0007669"/>
    <property type="project" value="InterPro"/>
</dbReference>
<evidence type="ECO:0000256" key="7">
    <source>
        <dbReference type="ARBA" id="ARBA00023098"/>
    </source>
</evidence>
<comment type="similarity">
    <text evidence="2 11">Belongs to the CDP-alcohol phosphatidyltransferase class-I family.</text>
</comment>
<dbReference type="Proteomes" id="UP000178774">
    <property type="component" value="Unassembled WGS sequence"/>
</dbReference>
<feature type="transmembrane region" description="Helical" evidence="12">
    <location>
        <begin position="188"/>
        <end position="208"/>
    </location>
</feature>